<gene>
    <name evidence="2" type="ORF">M5J20_10170</name>
</gene>
<evidence type="ECO:0000313" key="3">
    <source>
        <dbReference type="Proteomes" id="UP001204000"/>
    </source>
</evidence>
<keyword evidence="1" id="KW-1133">Transmembrane helix</keyword>
<sequence length="401" mass="42951">MSVPSSASSTSNGTKRGGRGLTILLGVVLLCVVAAAVILGRGGFGGAGGSGEQADGPRGFGKPGVTQVQGVIGSEKRGYFEDPDVVKRLEELGYRVSFSTAGSRQIATGIDIAAQDFVFPSSAPATQKVREQVSGANAEFPFFSPMAVASWQTIADILVEQGVVTENNGSYVLDVAKYVDLAQSGTRWRELSDAFPSPRNVQIRSTDIRTSNSAAMYLSILAWEFQQRDPARADDVGYLVEEISPFFTGQGYSESSSSGPFSEYLSQGMGAAPMVMVYEAQYIGEQMSPTSRIRDDMVLFQLSPTVLANHGIVGISPEGKELARLLTTDPELQQLAARHGFRPATSGSLADEMAMQGLQPPADYVNSIDPPNYDRLEQLIDGVGMRYGTLAPQPKHEEEEQ</sequence>
<organism evidence="2 3">
    <name type="scientific">Corynebacterium stercoris</name>
    <dbReference type="NCBI Taxonomy" id="2943490"/>
    <lineage>
        <taxon>Bacteria</taxon>
        <taxon>Bacillati</taxon>
        <taxon>Actinomycetota</taxon>
        <taxon>Actinomycetes</taxon>
        <taxon>Mycobacteriales</taxon>
        <taxon>Corynebacteriaceae</taxon>
        <taxon>Corynebacterium</taxon>
    </lineage>
</organism>
<reference evidence="2" key="1">
    <citation type="submission" date="2022-05" db="EMBL/GenBank/DDBJ databases">
        <title>Corynebacterium sp. TA-R-1 sp. nov., isolated from human feces.</title>
        <authorList>
            <person name="Shamsuzzaman M."/>
            <person name="Dahal R.H."/>
        </authorList>
    </citation>
    <scope>NUCLEOTIDE SEQUENCE</scope>
    <source>
        <strain evidence="2">TA-R-1</strain>
    </source>
</reference>
<evidence type="ECO:0008006" key="4">
    <source>
        <dbReference type="Google" id="ProtNLM"/>
    </source>
</evidence>
<dbReference type="RefSeq" id="WP_253579243.1">
    <property type="nucleotide sequence ID" value="NZ_JAMFTQ010000018.1"/>
</dbReference>
<dbReference type="EMBL" id="JAMFTQ010000018">
    <property type="protein sequence ID" value="MCP1388539.1"/>
    <property type="molecule type" value="Genomic_DNA"/>
</dbReference>
<protein>
    <recommendedName>
        <fullName evidence="4">Extracellular solute-binding protein</fullName>
    </recommendedName>
</protein>
<feature type="transmembrane region" description="Helical" evidence="1">
    <location>
        <begin position="21"/>
        <end position="40"/>
    </location>
</feature>
<name>A0ABT1G3G2_9CORY</name>
<accession>A0ABT1G3G2</accession>
<evidence type="ECO:0000313" key="2">
    <source>
        <dbReference type="EMBL" id="MCP1388539.1"/>
    </source>
</evidence>
<keyword evidence="3" id="KW-1185">Reference proteome</keyword>
<evidence type="ECO:0000256" key="1">
    <source>
        <dbReference type="SAM" id="Phobius"/>
    </source>
</evidence>
<keyword evidence="1" id="KW-0812">Transmembrane</keyword>
<keyword evidence="1" id="KW-0472">Membrane</keyword>
<comment type="caution">
    <text evidence="2">The sequence shown here is derived from an EMBL/GenBank/DDBJ whole genome shotgun (WGS) entry which is preliminary data.</text>
</comment>
<proteinExistence type="predicted"/>
<dbReference type="Proteomes" id="UP001204000">
    <property type="component" value="Unassembled WGS sequence"/>
</dbReference>